<keyword evidence="1" id="KW-0175">Coiled coil</keyword>
<feature type="coiled-coil region" evidence="1">
    <location>
        <begin position="145"/>
        <end position="176"/>
    </location>
</feature>
<evidence type="ECO:0000313" key="3">
    <source>
        <dbReference type="Proteomes" id="UP001221757"/>
    </source>
</evidence>
<evidence type="ECO:0000313" key="2">
    <source>
        <dbReference type="EMBL" id="KAJ7709048.1"/>
    </source>
</evidence>
<dbReference type="EMBL" id="JARKIE010000003">
    <property type="protein sequence ID" value="KAJ7709048.1"/>
    <property type="molecule type" value="Genomic_DNA"/>
</dbReference>
<keyword evidence="3" id="KW-1185">Reference proteome</keyword>
<dbReference type="AlphaFoldDB" id="A0AAD7H087"/>
<reference evidence="2" key="1">
    <citation type="submission" date="2023-03" db="EMBL/GenBank/DDBJ databases">
        <title>Massive genome expansion in bonnet fungi (Mycena s.s.) driven by repeated elements and novel gene families across ecological guilds.</title>
        <authorList>
            <consortium name="Lawrence Berkeley National Laboratory"/>
            <person name="Harder C.B."/>
            <person name="Miyauchi S."/>
            <person name="Viragh M."/>
            <person name="Kuo A."/>
            <person name="Thoen E."/>
            <person name="Andreopoulos B."/>
            <person name="Lu D."/>
            <person name="Skrede I."/>
            <person name="Drula E."/>
            <person name="Henrissat B."/>
            <person name="Morin E."/>
            <person name="Kohler A."/>
            <person name="Barry K."/>
            <person name="LaButti K."/>
            <person name="Morin E."/>
            <person name="Salamov A."/>
            <person name="Lipzen A."/>
            <person name="Mereny Z."/>
            <person name="Hegedus B."/>
            <person name="Baldrian P."/>
            <person name="Stursova M."/>
            <person name="Weitz H."/>
            <person name="Taylor A."/>
            <person name="Grigoriev I.V."/>
            <person name="Nagy L.G."/>
            <person name="Martin F."/>
            <person name="Kauserud H."/>
        </authorList>
    </citation>
    <scope>NUCLEOTIDE SEQUENCE</scope>
    <source>
        <strain evidence="2">CBHHK067</strain>
    </source>
</reference>
<evidence type="ECO:0000256" key="1">
    <source>
        <dbReference type="SAM" id="Coils"/>
    </source>
</evidence>
<organism evidence="2 3">
    <name type="scientific">Mycena rosella</name>
    <name type="common">Pink bonnet</name>
    <name type="synonym">Agaricus rosellus</name>
    <dbReference type="NCBI Taxonomy" id="1033263"/>
    <lineage>
        <taxon>Eukaryota</taxon>
        <taxon>Fungi</taxon>
        <taxon>Dikarya</taxon>
        <taxon>Basidiomycota</taxon>
        <taxon>Agaricomycotina</taxon>
        <taxon>Agaricomycetes</taxon>
        <taxon>Agaricomycetidae</taxon>
        <taxon>Agaricales</taxon>
        <taxon>Marasmiineae</taxon>
        <taxon>Mycenaceae</taxon>
        <taxon>Mycena</taxon>
    </lineage>
</organism>
<protein>
    <submittedName>
        <fullName evidence="2">Uncharacterized protein</fullName>
    </submittedName>
</protein>
<comment type="caution">
    <text evidence="2">The sequence shown here is derived from an EMBL/GenBank/DDBJ whole genome shotgun (WGS) entry which is preliminary data.</text>
</comment>
<gene>
    <name evidence="2" type="ORF">B0H17DRAFT_1124816</name>
</gene>
<accession>A0AAD7H087</accession>
<dbReference type="Proteomes" id="UP001221757">
    <property type="component" value="Unassembled WGS sequence"/>
</dbReference>
<name>A0AAD7H087_MYCRO</name>
<sequence>MGMVNLTLSSAQSMVQQTEHSFDARSNGTAPAPISHTCSGIFVYAGAAPSNNDFCTQVSIRTPPSSTERVNNARARTEANITMLATRVLQNQQAIEALSADEASYFQDVLRRIKDIKKGKGVQAGDGTTDLDLTVLENRNTIEKLTEAVNELSDLHDKLEIFRREARREIQALQNLVKPRPAGNGV</sequence>
<proteinExistence type="predicted"/>